<feature type="compositionally biased region" description="Pro residues" evidence="1">
    <location>
        <begin position="43"/>
        <end position="56"/>
    </location>
</feature>
<reference evidence="2 3" key="1">
    <citation type="submission" date="2023-11" db="EMBL/GenBank/DDBJ databases">
        <title>Halocaridina rubra genome assembly.</title>
        <authorList>
            <person name="Smith C."/>
        </authorList>
    </citation>
    <scope>NUCLEOTIDE SEQUENCE [LARGE SCALE GENOMIC DNA]</scope>
    <source>
        <strain evidence="2">EP-1</strain>
        <tissue evidence="2">Whole</tissue>
    </source>
</reference>
<feature type="non-terminal residue" evidence="2">
    <location>
        <position position="56"/>
    </location>
</feature>
<accession>A0AAN9AFE1</accession>
<dbReference type="Proteomes" id="UP001381693">
    <property type="component" value="Unassembled WGS sequence"/>
</dbReference>
<keyword evidence="3" id="KW-1185">Reference proteome</keyword>
<comment type="caution">
    <text evidence="2">The sequence shown here is derived from an EMBL/GenBank/DDBJ whole genome shotgun (WGS) entry which is preliminary data.</text>
</comment>
<sequence>MRSSLRSSPDGSGMVENHQQFWAGSTRTAPPPPHSPQHIYFALPPPIPQIPAPFSP</sequence>
<evidence type="ECO:0000256" key="1">
    <source>
        <dbReference type="SAM" id="MobiDB-lite"/>
    </source>
</evidence>
<feature type="compositionally biased region" description="Polar residues" evidence="1">
    <location>
        <begin position="17"/>
        <end position="28"/>
    </location>
</feature>
<gene>
    <name evidence="2" type="ORF">SK128_018364</name>
</gene>
<feature type="region of interest" description="Disordered" evidence="1">
    <location>
        <begin position="1"/>
        <end position="56"/>
    </location>
</feature>
<evidence type="ECO:0000313" key="2">
    <source>
        <dbReference type="EMBL" id="KAK7083467.1"/>
    </source>
</evidence>
<evidence type="ECO:0000313" key="3">
    <source>
        <dbReference type="Proteomes" id="UP001381693"/>
    </source>
</evidence>
<proteinExistence type="predicted"/>
<dbReference type="EMBL" id="JAXCGZ010002978">
    <property type="protein sequence ID" value="KAK7083467.1"/>
    <property type="molecule type" value="Genomic_DNA"/>
</dbReference>
<feature type="compositionally biased region" description="Polar residues" evidence="1">
    <location>
        <begin position="1"/>
        <end position="10"/>
    </location>
</feature>
<protein>
    <submittedName>
        <fullName evidence="2">Uncharacterized protein</fullName>
    </submittedName>
</protein>
<name>A0AAN9AFE1_HALRR</name>
<organism evidence="2 3">
    <name type="scientific">Halocaridina rubra</name>
    <name type="common">Hawaiian red shrimp</name>
    <dbReference type="NCBI Taxonomy" id="373956"/>
    <lineage>
        <taxon>Eukaryota</taxon>
        <taxon>Metazoa</taxon>
        <taxon>Ecdysozoa</taxon>
        <taxon>Arthropoda</taxon>
        <taxon>Crustacea</taxon>
        <taxon>Multicrustacea</taxon>
        <taxon>Malacostraca</taxon>
        <taxon>Eumalacostraca</taxon>
        <taxon>Eucarida</taxon>
        <taxon>Decapoda</taxon>
        <taxon>Pleocyemata</taxon>
        <taxon>Caridea</taxon>
        <taxon>Atyoidea</taxon>
        <taxon>Atyidae</taxon>
        <taxon>Halocaridina</taxon>
    </lineage>
</organism>
<dbReference type="AlphaFoldDB" id="A0AAN9AFE1"/>